<evidence type="ECO:0000313" key="2">
    <source>
        <dbReference type="Proteomes" id="UP000308652"/>
    </source>
</evidence>
<dbReference type="Proteomes" id="UP000308652">
    <property type="component" value="Unassembled WGS sequence"/>
</dbReference>
<organism evidence="1 2">
    <name type="scientific">Crucibulum laeve</name>
    <dbReference type="NCBI Taxonomy" id="68775"/>
    <lineage>
        <taxon>Eukaryota</taxon>
        <taxon>Fungi</taxon>
        <taxon>Dikarya</taxon>
        <taxon>Basidiomycota</taxon>
        <taxon>Agaricomycotina</taxon>
        <taxon>Agaricomycetes</taxon>
        <taxon>Agaricomycetidae</taxon>
        <taxon>Agaricales</taxon>
        <taxon>Agaricineae</taxon>
        <taxon>Nidulariaceae</taxon>
        <taxon>Crucibulum</taxon>
    </lineage>
</organism>
<evidence type="ECO:0000313" key="1">
    <source>
        <dbReference type="EMBL" id="TFK36448.1"/>
    </source>
</evidence>
<accession>A0A5C3LX26</accession>
<proteinExistence type="predicted"/>
<protein>
    <submittedName>
        <fullName evidence="1">Uncharacterized protein</fullName>
    </submittedName>
</protein>
<reference evidence="1 2" key="1">
    <citation type="journal article" date="2019" name="Nat. Ecol. Evol.">
        <title>Megaphylogeny resolves global patterns of mushroom evolution.</title>
        <authorList>
            <person name="Varga T."/>
            <person name="Krizsan K."/>
            <person name="Foldi C."/>
            <person name="Dima B."/>
            <person name="Sanchez-Garcia M."/>
            <person name="Sanchez-Ramirez S."/>
            <person name="Szollosi G.J."/>
            <person name="Szarkandi J.G."/>
            <person name="Papp V."/>
            <person name="Albert L."/>
            <person name="Andreopoulos W."/>
            <person name="Angelini C."/>
            <person name="Antonin V."/>
            <person name="Barry K.W."/>
            <person name="Bougher N.L."/>
            <person name="Buchanan P."/>
            <person name="Buyck B."/>
            <person name="Bense V."/>
            <person name="Catcheside P."/>
            <person name="Chovatia M."/>
            <person name="Cooper J."/>
            <person name="Damon W."/>
            <person name="Desjardin D."/>
            <person name="Finy P."/>
            <person name="Geml J."/>
            <person name="Haridas S."/>
            <person name="Hughes K."/>
            <person name="Justo A."/>
            <person name="Karasinski D."/>
            <person name="Kautmanova I."/>
            <person name="Kiss B."/>
            <person name="Kocsube S."/>
            <person name="Kotiranta H."/>
            <person name="LaButti K.M."/>
            <person name="Lechner B.E."/>
            <person name="Liimatainen K."/>
            <person name="Lipzen A."/>
            <person name="Lukacs Z."/>
            <person name="Mihaltcheva S."/>
            <person name="Morgado L.N."/>
            <person name="Niskanen T."/>
            <person name="Noordeloos M.E."/>
            <person name="Ohm R.A."/>
            <person name="Ortiz-Santana B."/>
            <person name="Ovrebo C."/>
            <person name="Racz N."/>
            <person name="Riley R."/>
            <person name="Savchenko A."/>
            <person name="Shiryaev A."/>
            <person name="Soop K."/>
            <person name="Spirin V."/>
            <person name="Szebenyi C."/>
            <person name="Tomsovsky M."/>
            <person name="Tulloss R.E."/>
            <person name="Uehling J."/>
            <person name="Grigoriev I.V."/>
            <person name="Vagvolgyi C."/>
            <person name="Papp T."/>
            <person name="Martin F.M."/>
            <person name="Miettinen O."/>
            <person name="Hibbett D.S."/>
            <person name="Nagy L.G."/>
        </authorList>
    </citation>
    <scope>NUCLEOTIDE SEQUENCE [LARGE SCALE GENOMIC DNA]</scope>
    <source>
        <strain evidence="1 2">CBS 166.37</strain>
    </source>
</reference>
<feature type="non-terminal residue" evidence="1">
    <location>
        <position position="300"/>
    </location>
</feature>
<dbReference type="AlphaFoldDB" id="A0A5C3LX26"/>
<keyword evidence="2" id="KW-1185">Reference proteome</keyword>
<sequence length="300" mass="34100">MLLRYTRHLGELLFHSRYSSDNSIGVLPHAYDRVLDVNFGENIHKIHLGEIAIAKPMALTSFPHLENLELVAINFSEGPEILAWWANSGETPNASQILIPGRPVEDVTFEQQYWTEDLSSEDGYLRGQIALQQIVLSSARLRRLCLPRVAHGSIILATIARLFPELCYLEIEIKSEIPLCEDDYNSDSDTGIGSITRNFADTSLQPERHRYQTLDPITHDPSMADIPVDEEGLAIRSIKSFHGIMDRLTLGEISLPRNIEVLQITQQCFRSHTYFSISQHCRVLEDLPRLYPLLKRLVIS</sequence>
<gene>
    <name evidence="1" type="ORF">BDQ12DRAFT_714193</name>
</gene>
<name>A0A5C3LX26_9AGAR</name>
<dbReference type="EMBL" id="ML213614">
    <property type="protein sequence ID" value="TFK36448.1"/>
    <property type="molecule type" value="Genomic_DNA"/>
</dbReference>